<evidence type="ECO:0000313" key="2">
    <source>
        <dbReference type="Proteomes" id="UP000324222"/>
    </source>
</evidence>
<reference evidence="1 2" key="1">
    <citation type="submission" date="2019-05" db="EMBL/GenBank/DDBJ databases">
        <title>Another draft genome of Portunus trituberculatus and its Hox gene families provides insights of decapod evolution.</title>
        <authorList>
            <person name="Jeong J.-H."/>
            <person name="Song I."/>
            <person name="Kim S."/>
            <person name="Choi T."/>
            <person name="Kim D."/>
            <person name="Ryu S."/>
            <person name="Kim W."/>
        </authorList>
    </citation>
    <scope>NUCLEOTIDE SEQUENCE [LARGE SCALE GENOMIC DNA]</scope>
    <source>
        <tissue evidence="1">Muscle</tissue>
    </source>
</reference>
<name>A0A5B7H256_PORTR</name>
<dbReference type="Proteomes" id="UP000324222">
    <property type="component" value="Unassembled WGS sequence"/>
</dbReference>
<keyword evidence="2" id="KW-1185">Reference proteome</keyword>
<proteinExistence type="predicted"/>
<protein>
    <submittedName>
        <fullName evidence="1">Uncharacterized protein</fullName>
    </submittedName>
</protein>
<sequence>MRRSMRRGGGTGISANRTTRLALAYDGGAVATTATRSQPTAATTKPDIQGKAATAAAAAATEVARSVGGKGVLTVNWRGIPPLTDPWIQQVT</sequence>
<evidence type="ECO:0000313" key="1">
    <source>
        <dbReference type="EMBL" id="MPC62914.1"/>
    </source>
</evidence>
<gene>
    <name evidence="1" type="ORF">E2C01_057004</name>
</gene>
<organism evidence="1 2">
    <name type="scientific">Portunus trituberculatus</name>
    <name type="common">Swimming crab</name>
    <name type="synonym">Neptunus trituberculatus</name>
    <dbReference type="NCBI Taxonomy" id="210409"/>
    <lineage>
        <taxon>Eukaryota</taxon>
        <taxon>Metazoa</taxon>
        <taxon>Ecdysozoa</taxon>
        <taxon>Arthropoda</taxon>
        <taxon>Crustacea</taxon>
        <taxon>Multicrustacea</taxon>
        <taxon>Malacostraca</taxon>
        <taxon>Eumalacostraca</taxon>
        <taxon>Eucarida</taxon>
        <taxon>Decapoda</taxon>
        <taxon>Pleocyemata</taxon>
        <taxon>Brachyura</taxon>
        <taxon>Eubrachyura</taxon>
        <taxon>Portunoidea</taxon>
        <taxon>Portunidae</taxon>
        <taxon>Portuninae</taxon>
        <taxon>Portunus</taxon>
    </lineage>
</organism>
<accession>A0A5B7H256</accession>
<comment type="caution">
    <text evidence="1">The sequence shown here is derived from an EMBL/GenBank/DDBJ whole genome shotgun (WGS) entry which is preliminary data.</text>
</comment>
<dbReference type="EMBL" id="VSRR010020202">
    <property type="protein sequence ID" value="MPC62914.1"/>
    <property type="molecule type" value="Genomic_DNA"/>
</dbReference>
<dbReference type="AlphaFoldDB" id="A0A5B7H256"/>